<evidence type="ECO:0000256" key="1">
    <source>
        <dbReference type="SAM" id="MobiDB-lite"/>
    </source>
</evidence>
<dbReference type="GO" id="GO:0015074">
    <property type="term" value="P:DNA integration"/>
    <property type="evidence" value="ECO:0007669"/>
    <property type="project" value="InterPro"/>
</dbReference>
<dbReference type="PANTHER" id="PTHR47331">
    <property type="entry name" value="PHD-TYPE DOMAIN-CONTAINING PROTEIN"/>
    <property type="match status" value="1"/>
</dbReference>
<dbReference type="Proteomes" id="UP000298663">
    <property type="component" value="Unassembled WGS sequence"/>
</dbReference>
<evidence type="ECO:0000313" key="5">
    <source>
        <dbReference type="Proteomes" id="UP000298663"/>
    </source>
</evidence>
<dbReference type="EMBL" id="AZBU02000003">
    <property type="protein sequence ID" value="TKR87858.1"/>
    <property type="molecule type" value="Genomic_DNA"/>
</dbReference>
<accession>A0A4U5NWE1</accession>
<feature type="domain" description="Integrase catalytic" evidence="3">
    <location>
        <begin position="1"/>
        <end position="104"/>
    </location>
</feature>
<protein>
    <recommendedName>
        <fullName evidence="3">Integrase catalytic domain-containing protein</fullName>
    </recommendedName>
</protein>
<dbReference type="Gene3D" id="3.30.420.10">
    <property type="entry name" value="Ribonuclease H-like superfamily/Ribonuclease H"/>
    <property type="match status" value="1"/>
</dbReference>
<feature type="transmembrane region" description="Helical" evidence="2">
    <location>
        <begin position="245"/>
        <end position="261"/>
    </location>
</feature>
<gene>
    <name evidence="4" type="ORF">L596_012193</name>
</gene>
<feature type="compositionally biased region" description="Basic and acidic residues" evidence="1">
    <location>
        <begin position="212"/>
        <end position="223"/>
    </location>
</feature>
<dbReference type="PROSITE" id="PS50994">
    <property type="entry name" value="INTEGRASE"/>
    <property type="match status" value="1"/>
</dbReference>
<dbReference type="InterPro" id="IPR036397">
    <property type="entry name" value="RNaseH_sf"/>
</dbReference>
<dbReference type="STRING" id="34508.A0A4U5NWE1"/>
<proteinExistence type="predicted"/>
<dbReference type="OrthoDB" id="5852536at2759"/>
<evidence type="ECO:0000256" key="2">
    <source>
        <dbReference type="SAM" id="Phobius"/>
    </source>
</evidence>
<feature type="region of interest" description="Disordered" evidence="1">
    <location>
        <begin position="189"/>
        <end position="225"/>
    </location>
</feature>
<evidence type="ECO:0000313" key="4">
    <source>
        <dbReference type="EMBL" id="TKR87858.1"/>
    </source>
</evidence>
<dbReference type="SUPFAM" id="SSF53098">
    <property type="entry name" value="Ribonuclease H-like"/>
    <property type="match status" value="1"/>
</dbReference>
<keyword evidence="2" id="KW-1133">Transmembrane helix</keyword>
<sequence>MLQEVIDQNSEDRNVMHFMANRELRWKKITPYSPWQGGFYERLIRSVKEELYKTIGNKTLSFEQLTTILVEIEGVLNSRPLTYIEEQWETSPILRPIDFIQNSLIVGIPLESNSVMEPDGDYLSPAELKQLKTRNQTWAALKYKTWITGRITALRKSKDGEIREAKVQQANYGPEVTRSVNHLIPLEIPEEPEEPEAQPKTAKNKKNQMFRRTYDLRPRKEAQTRPVDTVNQTIIQNSIIPRKPMAYWNMLCILMVLNMLFKKRFVLQHVYFH</sequence>
<reference evidence="4 5" key="2">
    <citation type="journal article" date="2019" name="G3 (Bethesda)">
        <title>Hybrid Assembly of the Genome of the Entomopathogenic Nematode Steinernema carpocapsae Identifies the X-Chromosome.</title>
        <authorList>
            <person name="Serra L."/>
            <person name="Macchietto M."/>
            <person name="Macias-Munoz A."/>
            <person name="McGill C.J."/>
            <person name="Rodriguez I.M."/>
            <person name="Rodriguez B."/>
            <person name="Murad R."/>
            <person name="Mortazavi A."/>
        </authorList>
    </citation>
    <scope>NUCLEOTIDE SEQUENCE [LARGE SCALE GENOMIC DNA]</scope>
    <source>
        <strain evidence="4 5">ALL</strain>
    </source>
</reference>
<keyword evidence="2" id="KW-0472">Membrane</keyword>
<keyword evidence="5" id="KW-1185">Reference proteome</keyword>
<dbReference type="InterPro" id="IPR012337">
    <property type="entry name" value="RNaseH-like_sf"/>
</dbReference>
<dbReference type="InterPro" id="IPR001584">
    <property type="entry name" value="Integrase_cat-core"/>
</dbReference>
<keyword evidence="2" id="KW-0812">Transmembrane</keyword>
<comment type="caution">
    <text evidence="4">The sequence shown here is derived from an EMBL/GenBank/DDBJ whole genome shotgun (WGS) entry which is preliminary data.</text>
</comment>
<dbReference type="AlphaFoldDB" id="A0A4U5NWE1"/>
<evidence type="ECO:0000259" key="3">
    <source>
        <dbReference type="PROSITE" id="PS50994"/>
    </source>
</evidence>
<reference evidence="4 5" key="1">
    <citation type="journal article" date="2015" name="Genome Biol.">
        <title>Comparative genomics of Steinernema reveals deeply conserved gene regulatory networks.</title>
        <authorList>
            <person name="Dillman A.R."/>
            <person name="Macchietto M."/>
            <person name="Porter C.F."/>
            <person name="Rogers A."/>
            <person name="Williams B."/>
            <person name="Antoshechkin I."/>
            <person name="Lee M.M."/>
            <person name="Goodwin Z."/>
            <person name="Lu X."/>
            <person name="Lewis E.E."/>
            <person name="Goodrich-Blair H."/>
            <person name="Stock S.P."/>
            <person name="Adams B.J."/>
            <person name="Sternberg P.W."/>
            <person name="Mortazavi A."/>
        </authorList>
    </citation>
    <scope>NUCLEOTIDE SEQUENCE [LARGE SCALE GENOMIC DNA]</scope>
    <source>
        <strain evidence="4 5">ALL</strain>
    </source>
</reference>
<name>A0A4U5NWE1_STECR</name>
<dbReference type="GO" id="GO:0003676">
    <property type="term" value="F:nucleic acid binding"/>
    <property type="evidence" value="ECO:0007669"/>
    <property type="project" value="InterPro"/>
</dbReference>
<organism evidence="4 5">
    <name type="scientific">Steinernema carpocapsae</name>
    <name type="common">Entomopathogenic nematode</name>
    <dbReference type="NCBI Taxonomy" id="34508"/>
    <lineage>
        <taxon>Eukaryota</taxon>
        <taxon>Metazoa</taxon>
        <taxon>Ecdysozoa</taxon>
        <taxon>Nematoda</taxon>
        <taxon>Chromadorea</taxon>
        <taxon>Rhabditida</taxon>
        <taxon>Tylenchina</taxon>
        <taxon>Panagrolaimomorpha</taxon>
        <taxon>Strongyloidoidea</taxon>
        <taxon>Steinernematidae</taxon>
        <taxon>Steinernema</taxon>
    </lineage>
</organism>